<name>A0A1B0G6Q0_GLOMM</name>
<protein>
    <submittedName>
        <fullName evidence="2">Uncharacterized protein</fullName>
    </submittedName>
</protein>
<feature type="region of interest" description="Disordered" evidence="1">
    <location>
        <begin position="767"/>
        <end position="792"/>
    </location>
</feature>
<accession>A0A1B0G6Q0</accession>
<dbReference type="EMBL" id="CCAG010015983">
    <property type="status" value="NOT_ANNOTATED_CDS"/>
    <property type="molecule type" value="Genomic_DNA"/>
</dbReference>
<dbReference type="PhylomeDB" id="A0A1B0G6Q0"/>
<dbReference type="STRING" id="37546.A0A1B0G6Q0"/>
<organism evidence="2 3">
    <name type="scientific">Glossina morsitans morsitans</name>
    <name type="common">Savannah tsetse fly</name>
    <dbReference type="NCBI Taxonomy" id="37546"/>
    <lineage>
        <taxon>Eukaryota</taxon>
        <taxon>Metazoa</taxon>
        <taxon>Ecdysozoa</taxon>
        <taxon>Arthropoda</taxon>
        <taxon>Hexapoda</taxon>
        <taxon>Insecta</taxon>
        <taxon>Pterygota</taxon>
        <taxon>Neoptera</taxon>
        <taxon>Endopterygota</taxon>
        <taxon>Diptera</taxon>
        <taxon>Brachycera</taxon>
        <taxon>Muscomorpha</taxon>
        <taxon>Hippoboscoidea</taxon>
        <taxon>Glossinidae</taxon>
        <taxon>Glossina</taxon>
    </lineage>
</organism>
<dbReference type="VEuPathDB" id="VectorBase:GMOY008994"/>
<proteinExistence type="predicted"/>
<dbReference type="EnsemblMetazoa" id="GMOY008994-RA">
    <property type="protein sequence ID" value="GMOY008994-PA"/>
    <property type="gene ID" value="GMOY008994"/>
</dbReference>
<feature type="region of interest" description="Disordered" evidence="1">
    <location>
        <begin position="435"/>
        <end position="483"/>
    </location>
</feature>
<feature type="compositionally biased region" description="Polar residues" evidence="1">
    <location>
        <begin position="60"/>
        <end position="71"/>
    </location>
</feature>
<feature type="region of interest" description="Disordered" evidence="1">
    <location>
        <begin position="231"/>
        <end position="257"/>
    </location>
</feature>
<feature type="compositionally biased region" description="Low complexity" evidence="1">
    <location>
        <begin position="82"/>
        <end position="105"/>
    </location>
</feature>
<evidence type="ECO:0000256" key="1">
    <source>
        <dbReference type="SAM" id="MobiDB-lite"/>
    </source>
</evidence>
<keyword evidence="3" id="KW-1185">Reference proteome</keyword>
<dbReference type="Proteomes" id="UP000092444">
    <property type="component" value="Unassembled WGS sequence"/>
</dbReference>
<reference evidence="2" key="1">
    <citation type="submission" date="2020-05" db="UniProtKB">
        <authorList>
            <consortium name="EnsemblMetazoa"/>
        </authorList>
    </citation>
    <scope>IDENTIFICATION</scope>
    <source>
        <strain evidence="2">Yale</strain>
    </source>
</reference>
<feature type="region of interest" description="Disordered" evidence="1">
    <location>
        <begin position="60"/>
        <end position="105"/>
    </location>
</feature>
<dbReference type="EMBL" id="CCAG010015982">
    <property type="status" value="NOT_ANNOTATED_CDS"/>
    <property type="molecule type" value="Genomic_DNA"/>
</dbReference>
<sequence>MEMQNIAGPSVQKTVEHINLSYDQAHVINEFEDSEQQTRNAEISTLDVSETSVQLVDLSTSPPHETLTFANQPDVLRRIPNSSASPPSTQRSSLFSQYSRSSSSDDCSLSISTSGGCGNYISHSNNFDDGAENFVINFPADTASLPSYKKNDCIINLPLSETEPLLTNIEATVNDSERSIYLHKNSSSLVFTKKELPNTLTSSTSSLANNNLRRTSLATITLNNKSSAFPLAQLRRNHSSLRSSSEENYKRKPTKHLPASYQQLQRRSLQLNYNNNLITTSTCSVHHNNNQCCGGNTASNSAVLHKLQQSNRTKPHTTNVKLSSDAVGTITSAGASRRQYSYSWYAPVYSALEEELEQDSRDSSPIHNLANPKKKQINNYHQQKTITTTVSDNDTEVLLETHNHINIQAQLHTANSKRSSGSLQAPAKLTLPLQHSLNSTFKGRQPRTESIGSVERGEFGSVPKLGSYETEGPQAGSLGLAGGPQPRRIRFGNFLKSLVGLRPSVNNVLVQNAESYNAANTANAASNGSVAVKTMPSSPEITITRTPSEQNMVVLRNPSASHSSREKLANGGSSTSLNVMQQKLWNMMKRDGSSNSLNHEKSQSIVQYTNLRKCETVLALTRQANSLCSPTLEVSSSSSGYHLNESNHHAPYTGSGIFSANGVEQIRPLNRLRNSTVSINATCSRCSSLLSMAASGSRYSLNATPGSIPHLRNPSILSSSNLSSNYSRNGDNNLENLSIANKSNSRINFCAGRKTFDSGANNVINSRTSSVTSPTTTITTTASTTKLTSPPTDQTLAVSSLTASPREVALATATLLGLAKPTTTTEQTIVTSAISDDVVDGVSNNNAGNIASAYASLTSLHASFRSDSSSVLASVAKSNAIANVTLSTSPDETATVESATAIMTSSSLSPSLSSSAAGFQNSSTIKARPFEIFTCKLCLVDVENASDSTILQQCGCQFCTEADMYKLLIRISMS</sequence>
<evidence type="ECO:0000313" key="3">
    <source>
        <dbReference type="Proteomes" id="UP000092444"/>
    </source>
</evidence>
<evidence type="ECO:0000313" key="2">
    <source>
        <dbReference type="EnsemblMetazoa" id="GMOY008994-PA"/>
    </source>
</evidence>
<dbReference type="AlphaFoldDB" id="A0A1B0G6Q0"/>